<dbReference type="EMBL" id="QCYY01001862">
    <property type="protein sequence ID" value="ROT74676.1"/>
    <property type="molecule type" value="Genomic_DNA"/>
</dbReference>
<organism evidence="2 3">
    <name type="scientific">Penaeus vannamei</name>
    <name type="common">Whiteleg shrimp</name>
    <name type="synonym">Litopenaeus vannamei</name>
    <dbReference type="NCBI Taxonomy" id="6689"/>
    <lineage>
        <taxon>Eukaryota</taxon>
        <taxon>Metazoa</taxon>
        <taxon>Ecdysozoa</taxon>
        <taxon>Arthropoda</taxon>
        <taxon>Crustacea</taxon>
        <taxon>Multicrustacea</taxon>
        <taxon>Malacostraca</taxon>
        <taxon>Eumalacostraca</taxon>
        <taxon>Eucarida</taxon>
        <taxon>Decapoda</taxon>
        <taxon>Dendrobranchiata</taxon>
        <taxon>Penaeoidea</taxon>
        <taxon>Penaeidae</taxon>
        <taxon>Penaeus</taxon>
    </lineage>
</organism>
<sequence length="483" mass="54841">MPFLAQPGQDDSVQQSQQSLYTNATMQERLFPQSRTLSNASTRTQQCKNAFSTSPLHERNNAERFSTAHTVPLHERNNARTLSTLSPLHETQQCKNESLALLYTNATMQNGTSLFPVSSTENNSKNAFPQPHTVPLHEATCKNAFPHFSHSLPLTRTQQCKNAFPRERPLHERNNARTTFSNASTRTQQSLHSLTSLYTNATMQERKNAFRTLPTLYTNATKCKNAFTFSSQPHHALYTNATMQERFSTAHTAPLQERTQQCKERFSTLSHSPSYTKRQCKNAFHSLTQSLYTNATMQERFSTASHSPSTRTQQCKNAFPQSRTPQRLYTNATMQERISNSLAHSLYTNATMQERLSTFSRTLSNASTRTLQCKNAFPHFLALSPTPLHERNNARTLFRSLTESLYTNATMQERFSTASHSPSTRTQQCKNAFPHFLALSPTPLHERNNARTPFHSLTQSLYTNATMQERLSAFSRTLSNARP</sequence>
<reference evidence="2 3" key="2">
    <citation type="submission" date="2019-01" db="EMBL/GenBank/DDBJ databases">
        <title>The decoding of complex shrimp genome reveals the adaptation for benthos swimmer, frequently molting mechanism and breeding impact on genome.</title>
        <authorList>
            <person name="Sun Y."/>
            <person name="Gao Y."/>
            <person name="Yu Y."/>
        </authorList>
    </citation>
    <scope>NUCLEOTIDE SEQUENCE [LARGE SCALE GENOMIC DNA]</scope>
    <source>
        <tissue evidence="2">Muscle</tissue>
    </source>
</reference>
<evidence type="ECO:0000256" key="1">
    <source>
        <dbReference type="SAM" id="MobiDB-lite"/>
    </source>
</evidence>
<protein>
    <submittedName>
        <fullName evidence="2">Uncharacterized protein</fullName>
    </submittedName>
</protein>
<dbReference type="Proteomes" id="UP000283509">
    <property type="component" value="Unassembled WGS sequence"/>
</dbReference>
<evidence type="ECO:0000313" key="3">
    <source>
        <dbReference type="Proteomes" id="UP000283509"/>
    </source>
</evidence>
<comment type="caution">
    <text evidence="2">The sequence shown here is derived from an EMBL/GenBank/DDBJ whole genome shotgun (WGS) entry which is preliminary data.</text>
</comment>
<keyword evidence="3" id="KW-1185">Reference proteome</keyword>
<feature type="region of interest" description="Disordered" evidence="1">
    <location>
        <begin position="301"/>
        <end position="323"/>
    </location>
</feature>
<dbReference type="AlphaFoldDB" id="A0A423TE14"/>
<accession>A0A423TE14</accession>
<proteinExistence type="predicted"/>
<evidence type="ECO:0000313" key="2">
    <source>
        <dbReference type="EMBL" id="ROT74676.1"/>
    </source>
</evidence>
<gene>
    <name evidence="2" type="ORF">C7M84_006804</name>
</gene>
<reference evidence="2 3" key="1">
    <citation type="submission" date="2018-04" db="EMBL/GenBank/DDBJ databases">
        <authorList>
            <person name="Zhang X."/>
            <person name="Yuan J."/>
            <person name="Li F."/>
            <person name="Xiang J."/>
        </authorList>
    </citation>
    <scope>NUCLEOTIDE SEQUENCE [LARGE SCALE GENOMIC DNA]</scope>
    <source>
        <tissue evidence="2">Muscle</tissue>
    </source>
</reference>
<name>A0A423TE14_PENVA</name>